<name>A0A261RWA0_9BORD</name>
<dbReference type="SUPFAM" id="SSF47384">
    <property type="entry name" value="Homodimeric domain of signal transducing histidine kinase"/>
    <property type="match status" value="1"/>
</dbReference>
<organism evidence="17 20">
    <name type="scientific">Bordetella genomosp. 1</name>
    <dbReference type="NCBI Taxonomy" id="1395607"/>
    <lineage>
        <taxon>Bacteria</taxon>
        <taxon>Pseudomonadati</taxon>
        <taxon>Pseudomonadota</taxon>
        <taxon>Betaproteobacteria</taxon>
        <taxon>Burkholderiales</taxon>
        <taxon>Alcaligenaceae</taxon>
        <taxon>Bordetella</taxon>
    </lineage>
</organism>
<dbReference type="GO" id="GO:0005524">
    <property type="term" value="F:ATP binding"/>
    <property type="evidence" value="ECO:0007669"/>
    <property type="project" value="UniProtKB-KW"/>
</dbReference>
<evidence type="ECO:0000256" key="4">
    <source>
        <dbReference type="ARBA" id="ARBA00022519"/>
    </source>
</evidence>
<keyword evidence="12 14" id="KW-0902">Two-component regulatory system</keyword>
<keyword evidence="9 14" id="KW-0418">Kinase</keyword>
<feature type="domain" description="HAMP" evidence="16">
    <location>
        <begin position="182"/>
        <end position="235"/>
    </location>
</feature>
<evidence type="ECO:0000256" key="5">
    <source>
        <dbReference type="ARBA" id="ARBA00022553"/>
    </source>
</evidence>
<dbReference type="InterPro" id="IPR036097">
    <property type="entry name" value="HisK_dim/P_sf"/>
</dbReference>
<dbReference type="InterPro" id="IPR003660">
    <property type="entry name" value="HAMP_dom"/>
</dbReference>
<dbReference type="Pfam" id="PF02518">
    <property type="entry name" value="HATPase_c"/>
    <property type="match status" value="1"/>
</dbReference>
<comment type="caution">
    <text evidence="17">The sequence shown here is derived from an EMBL/GenBank/DDBJ whole genome shotgun (WGS) entry which is preliminary data.</text>
</comment>
<reference evidence="18 19" key="1">
    <citation type="submission" date="2017-05" db="EMBL/GenBank/DDBJ databases">
        <title>Complete and WGS of Bordetella genogroups.</title>
        <authorList>
            <person name="Spilker T."/>
            <person name="Lipuma J."/>
        </authorList>
    </citation>
    <scope>NUCLEOTIDE SEQUENCE [LARGE SCALE GENOMIC DNA]</scope>
    <source>
        <strain evidence="18 19">AU9795</strain>
    </source>
</reference>
<sequence length="457" mass="50489">MRRIPIAWRLAVMFAITAAVVFSGVAFFLYCVLADSVSGQIRGELAFHHSLLDPMIESRQSEEDWQIVHRKLDGMTPEGGRVRYWIQSEDPRFSYGRALLAKDGRQVMPGHVTFVKDGEPARIWCVLARTMPASGERPEVDFVVALDATSYLNAKESFTRVMSVASGLGILLVALLGYWIAKLGLLPVRRLSREANALPPNAPRVRLDVEDLPPEIRELALSFNNSLARRESAWLQLEGFNADVAHELRTPLTNLIGQTQVSLAHPRRVEELQDLLESNLEELERMSSIVNDMLFLSSAENGNRAAELSDFSLHVEAQKTAEYLEATFAQRGVSVAVQGDAQVHADRRLFHRALANLLSNGARYAREGSEVVVRIDDEGGMARVSVSNLGEPIPAAQQARLFERFYRGDAARTRSGVHHGLGLSIVRAIASMHGGTVFVHSGPDGVNTFGFTLARTN</sequence>
<dbReference type="InterPro" id="IPR003661">
    <property type="entry name" value="HisK_dim/P_dom"/>
</dbReference>
<dbReference type="PROSITE" id="PS50885">
    <property type="entry name" value="HAMP"/>
    <property type="match status" value="1"/>
</dbReference>
<dbReference type="InterPro" id="IPR003594">
    <property type="entry name" value="HATPase_dom"/>
</dbReference>
<dbReference type="InterPro" id="IPR050428">
    <property type="entry name" value="TCS_sensor_his_kinase"/>
</dbReference>
<proteinExistence type="predicted"/>
<dbReference type="EC" id="2.7.13.3" evidence="14"/>
<gene>
    <name evidence="18" type="ORF">CAL27_07805</name>
    <name evidence="17" type="ORF">CEG14_21995</name>
</gene>
<keyword evidence="7 14" id="KW-0812">Transmembrane</keyword>
<dbReference type="EMBL" id="NEVL01000005">
    <property type="protein sequence ID" value="OZI29338.1"/>
    <property type="molecule type" value="Genomic_DNA"/>
</dbReference>
<dbReference type="PRINTS" id="PR00344">
    <property type="entry name" value="BCTRLSENSOR"/>
</dbReference>
<keyword evidence="6 14" id="KW-0808">Transferase</keyword>
<dbReference type="Gene3D" id="3.30.565.10">
    <property type="entry name" value="Histidine kinase-like ATPase, C-terminal domain"/>
    <property type="match status" value="1"/>
</dbReference>
<accession>A0A261RWA0</accession>
<dbReference type="InterPro" id="IPR036890">
    <property type="entry name" value="HATPase_C_sf"/>
</dbReference>
<keyword evidence="3 14" id="KW-1003">Cell membrane</keyword>
<dbReference type="InterPro" id="IPR004358">
    <property type="entry name" value="Sig_transdc_His_kin-like_C"/>
</dbReference>
<dbReference type="OrthoDB" id="9786919at2"/>
<evidence type="ECO:0000313" key="20">
    <source>
        <dbReference type="Proteomes" id="UP000217005"/>
    </source>
</evidence>
<dbReference type="GO" id="GO:0005886">
    <property type="term" value="C:plasma membrane"/>
    <property type="evidence" value="ECO:0007669"/>
    <property type="project" value="UniProtKB-SubCell"/>
</dbReference>
<evidence type="ECO:0000256" key="9">
    <source>
        <dbReference type="ARBA" id="ARBA00022777"/>
    </source>
</evidence>
<dbReference type="AlphaFoldDB" id="A0A261RWA0"/>
<dbReference type="Pfam" id="PF00512">
    <property type="entry name" value="HisKA"/>
    <property type="match status" value="1"/>
</dbReference>
<evidence type="ECO:0000259" key="16">
    <source>
        <dbReference type="PROSITE" id="PS50885"/>
    </source>
</evidence>
<dbReference type="InterPro" id="IPR006290">
    <property type="entry name" value="CztS_silS_copS"/>
</dbReference>
<feature type="transmembrane region" description="Helical" evidence="14">
    <location>
        <begin position="6"/>
        <end position="33"/>
    </location>
</feature>
<dbReference type="Proteomes" id="UP000217005">
    <property type="component" value="Unassembled WGS sequence"/>
</dbReference>
<evidence type="ECO:0000256" key="8">
    <source>
        <dbReference type="ARBA" id="ARBA00022741"/>
    </source>
</evidence>
<dbReference type="InterPro" id="IPR005467">
    <property type="entry name" value="His_kinase_dom"/>
</dbReference>
<feature type="transmembrane region" description="Helical" evidence="14">
    <location>
        <begin position="161"/>
        <end position="181"/>
    </location>
</feature>
<keyword evidence="19" id="KW-1185">Reference proteome</keyword>
<dbReference type="GO" id="GO:0000155">
    <property type="term" value="F:phosphorelay sensor kinase activity"/>
    <property type="evidence" value="ECO:0007669"/>
    <property type="project" value="InterPro"/>
</dbReference>
<dbReference type="FunFam" id="1.10.287.130:FF:000001">
    <property type="entry name" value="Two-component sensor histidine kinase"/>
    <property type="match status" value="1"/>
</dbReference>
<evidence type="ECO:0000256" key="14">
    <source>
        <dbReference type="RuleBase" id="RU364088"/>
    </source>
</evidence>
<dbReference type="PANTHER" id="PTHR45436:SF9">
    <property type="entry name" value="SENSOR PROTEIN"/>
    <property type="match status" value="1"/>
</dbReference>
<evidence type="ECO:0000313" key="19">
    <source>
        <dbReference type="Proteomes" id="UP000216354"/>
    </source>
</evidence>
<comment type="function">
    <text evidence="14">Member of a two-component regulatory system.</text>
</comment>
<evidence type="ECO:0000256" key="3">
    <source>
        <dbReference type="ARBA" id="ARBA00022475"/>
    </source>
</evidence>
<keyword evidence="10 14" id="KW-0067">ATP-binding</keyword>
<evidence type="ECO:0000256" key="2">
    <source>
        <dbReference type="ARBA" id="ARBA00004533"/>
    </source>
</evidence>
<evidence type="ECO:0000256" key="13">
    <source>
        <dbReference type="ARBA" id="ARBA00023136"/>
    </source>
</evidence>
<evidence type="ECO:0000256" key="6">
    <source>
        <dbReference type="ARBA" id="ARBA00022679"/>
    </source>
</evidence>
<evidence type="ECO:0000256" key="11">
    <source>
        <dbReference type="ARBA" id="ARBA00022989"/>
    </source>
</evidence>
<evidence type="ECO:0000259" key="15">
    <source>
        <dbReference type="PROSITE" id="PS50109"/>
    </source>
</evidence>
<keyword evidence="5" id="KW-0597">Phosphoprotein</keyword>
<protein>
    <recommendedName>
        <fullName evidence="14">Sensor protein</fullName>
        <ecNumber evidence="14">2.7.13.3</ecNumber>
    </recommendedName>
</protein>
<dbReference type="SMART" id="SM00388">
    <property type="entry name" value="HisKA"/>
    <property type="match status" value="1"/>
</dbReference>
<evidence type="ECO:0000256" key="1">
    <source>
        <dbReference type="ARBA" id="ARBA00000085"/>
    </source>
</evidence>
<keyword evidence="8 14" id="KW-0547">Nucleotide-binding</keyword>
<evidence type="ECO:0000256" key="7">
    <source>
        <dbReference type="ARBA" id="ARBA00022692"/>
    </source>
</evidence>
<comment type="subcellular location">
    <subcellularLocation>
        <location evidence="2 14">Cell inner membrane</location>
    </subcellularLocation>
</comment>
<evidence type="ECO:0000256" key="12">
    <source>
        <dbReference type="ARBA" id="ARBA00023012"/>
    </source>
</evidence>
<evidence type="ECO:0000313" key="17">
    <source>
        <dbReference type="EMBL" id="OZI29338.1"/>
    </source>
</evidence>
<keyword evidence="4 14" id="KW-0997">Cell inner membrane</keyword>
<evidence type="ECO:0000313" key="18">
    <source>
        <dbReference type="EMBL" id="OZI66041.1"/>
    </source>
</evidence>
<comment type="catalytic activity">
    <reaction evidence="1 14">
        <text>ATP + protein L-histidine = ADP + protein N-phospho-L-histidine.</text>
        <dbReference type="EC" id="2.7.13.3"/>
    </reaction>
</comment>
<dbReference type="PANTHER" id="PTHR45436">
    <property type="entry name" value="SENSOR HISTIDINE KINASE YKOH"/>
    <property type="match status" value="1"/>
</dbReference>
<dbReference type="CDD" id="cd00082">
    <property type="entry name" value="HisKA"/>
    <property type="match status" value="1"/>
</dbReference>
<dbReference type="SMART" id="SM00387">
    <property type="entry name" value="HATPase_c"/>
    <property type="match status" value="1"/>
</dbReference>
<dbReference type="PROSITE" id="PS50109">
    <property type="entry name" value="HIS_KIN"/>
    <property type="match status" value="1"/>
</dbReference>
<dbReference type="NCBIfam" id="TIGR01386">
    <property type="entry name" value="cztS_silS_copS"/>
    <property type="match status" value="1"/>
</dbReference>
<dbReference type="Proteomes" id="UP000216354">
    <property type="component" value="Unassembled WGS sequence"/>
</dbReference>
<evidence type="ECO:0000256" key="10">
    <source>
        <dbReference type="ARBA" id="ARBA00022840"/>
    </source>
</evidence>
<keyword evidence="13 14" id="KW-0472">Membrane</keyword>
<dbReference type="EMBL" id="NEVR01000002">
    <property type="protein sequence ID" value="OZI66041.1"/>
    <property type="molecule type" value="Genomic_DNA"/>
</dbReference>
<dbReference type="SUPFAM" id="SSF55874">
    <property type="entry name" value="ATPase domain of HSP90 chaperone/DNA topoisomerase II/histidine kinase"/>
    <property type="match status" value="1"/>
</dbReference>
<reference evidence="17 20" key="2">
    <citation type="submission" date="2017-05" db="EMBL/GenBank/DDBJ databases">
        <title>Complete and WGS of Bordetella genogroups.</title>
        <authorList>
            <person name="Spilker T."/>
            <person name="LiPuma J."/>
        </authorList>
    </citation>
    <scope>NUCLEOTIDE SEQUENCE [LARGE SCALE GENOMIC DNA]</scope>
    <source>
        <strain evidence="17 20">AU17610</strain>
    </source>
</reference>
<dbReference type="Gene3D" id="1.10.287.130">
    <property type="match status" value="1"/>
</dbReference>
<dbReference type="CDD" id="cd00075">
    <property type="entry name" value="HATPase"/>
    <property type="match status" value="1"/>
</dbReference>
<feature type="domain" description="Histidine kinase" evidence="15">
    <location>
        <begin position="243"/>
        <end position="457"/>
    </location>
</feature>
<keyword evidence="11 14" id="KW-1133">Transmembrane helix</keyword>